<name>A0ABT3I3F2_9FLAO</name>
<proteinExistence type="predicted"/>
<accession>A0ABT3I3F2</accession>
<dbReference type="Pfam" id="PF14317">
    <property type="entry name" value="YcxB"/>
    <property type="match status" value="1"/>
</dbReference>
<organism evidence="3 4">
    <name type="scientific">Chryseobacterium kimseyorum</name>
    <dbReference type="NCBI Taxonomy" id="2984028"/>
    <lineage>
        <taxon>Bacteria</taxon>
        <taxon>Pseudomonadati</taxon>
        <taxon>Bacteroidota</taxon>
        <taxon>Flavobacteriia</taxon>
        <taxon>Flavobacteriales</taxon>
        <taxon>Weeksellaceae</taxon>
        <taxon>Chryseobacterium group</taxon>
        <taxon>Chryseobacterium</taxon>
    </lineage>
</organism>
<dbReference type="InterPro" id="IPR025588">
    <property type="entry name" value="YcxB-like_C"/>
</dbReference>
<keyword evidence="1" id="KW-0472">Membrane</keyword>
<comment type="caution">
    <text evidence="3">The sequence shown here is derived from an EMBL/GenBank/DDBJ whole genome shotgun (WGS) entry which is preliminary data.</text>
</comment>
<feature type="transmembrane region" description="Helical" evidence="1">
    <location>
        <begin position="21"/>
        <end position="41"/>
    </location>
</feature>
<evidence type="ECO:0000256" key="1">
    <source>
        <dbReference type="SAM" id="Phobius"/>
    </source>
</evidence>
<evidence type="ECO:0000259" key="2">
    <source>
        <dbReference type="Pfam" id="PF14317"/>
    </source>
</evidence>
<evidence type="ECO:0000313" key="3">
    <source>
        <dbReference type="EMBL" id="MCW3170590.1"/>
    </source>
</evidence>
<evidence type="ECO:0000313" key="4">
    <source>
        <dbReference type="Proteomes" id="UP001163731"/>
    </source>
</evidence>
<keyword evidence="4" id="KW-1185">Reference proteome</keyword>
<dbReference type="EMBL" id="JAPDHW010000022">
    <property type="protein sequence ID" value="MCW3170590.1"/>
    <property type="molecule type" value="Genomic_DNA"/>
</dbReference>
<keyword evidence="1" id="KW-1133">Transmembrane helix</keyword>
<feature type="domain" description="YcxB-like C-terminal" evidence="2">
    <location>
        <begin position="90"/>
        <end position="149"/>
    </location>
</feature>
<dbReference type="RefSeq" id="WP_264751725.1">
    <property type="nucleotide sequence ID" value="NZ_JAPDHW010000022.1"/>
</dbReference>
<feature type="transmembrane region" description="Helical" evidence="1">
    <location>
        <begin position="53"/>
        <end position="70"/>
    </location>
</feature>
<sequence>MIIKTHISFKDFLKFNIKNSLSRIIIFSLILLLFCCLNLYNAENAMQESFKTATVWLAVIIIFIFVRTYFRLKNAFFSNKKIQEQITYIFSNDKVEAKGETFETDFTWNTVFKVKELKDWFLIYQSARTMNMIAKENMDKDQIIEFRKMVTDNGVKSKLRKD</sequence>
<keyword evidence="1" id="KW-0812">Transmembrane</keyword>
<reference evidence="3" key="1">
    <citation type="submission" date="2022-10" db="EMBL/GenBank/DDBJ databases">
        <title>Chryseobacterium babae sp. nov. isolated from the gut of the beetle Oryctes rhinoceros, and Chryseobacterium kimseyorum sp. nov., isolated from a stick insect rearing cage.</title>
        <authorList>
            <person name="Shelomi M."/>
            <person name="Han C.-J."/>
            <person name="Chen W.-M."/>
            <person name="Chen H.-K."/>
            <person name="Liaw S.-J."/>
            <person name="Muhle E."/>
            <person name="Clermont D."/>
        </authorList>
    </citation>
    <scope>NUCLEOTIDE SEQUENCE</scope>
    <source>
        <strain evidence="3">09-1422</strain>
    </source>
</reference>
<protein>
    <submittedName>
        <fullName evidence="3">YcxB family protein</fullName>
    </submittedName>
</protein>
<gene>
    <name evidence="3" type="ORF">OMO38_18840</name>
</gene>
<dbReference type="Proteomes" id="UP001163731">
    <property type="component" value="Unassembled WGS sequence"/>
</dbReference>